<organism evidence="1 2">
    <name type="scientific">Smallanthus sonchifolius</name>
    <dbReference type="NCBI Taxonomy" id="185202"/>
    <lineage>
        <taxon>Eukaryota</taxon>
        <taxon>Viridiplantae</taxon>
        <taxon>Streptophyta</taxon>
        <taxon>Embryophyta</taxon>
        <taxon>Tracheophyta</taxon>
        <taxon>Spermatophyta</taxon>
        <taxon>Magnoliopsida</taxon>
        <taxon>eudicotyledons</taxon>
        <taxon>Gunneridae</taxon>
        <taxon>Pentapetalae</taxon>
        <taxon>asterids</taxon>
        <taxon>campanulids</taxon>
        <taxon>Asterales</taxon>
        <taxon>Asteraceae</taxon>
        <taxon>Asteroideae</taxon>
        <taxon>Heliantheae alliance</taxon>
        <taxon>Millerieae</taxon>
        <taxon>Smallanthus</taxon>
    </lineage>
</organism>
<dbReference type="EMBL" id="CM042028">
    <property type="protein sequence ID" value="KAI3798845.1"/>
    <property type="molecule type" value="Genomic_DNA"/>
</dbReference>
<reference evidence="1 2" key="2">
    <citation type="journal article" date="2022" name="Mol. Ecol. Resour.">
        <title>The genomes of chicory, endive, great burdock and yacon provide insights into Asteraceae paleo-polyploidization history and plant inulin production.</title>
        <authorList>
            <person name="Fan W."/>
            <person name="Wang S."/>
            <person name="Wang H."/>
            <person name="Wang A."/>
            <person name="Jiang F."/>
            <person name="Liu H."/>
            <person name="Zhao H."/>
            <person name="Xu D."/>
            <person name="Zhang Y."/>
        </authorList>
    </citation>
    <scope>NUCLEOTIDE SEQUENCE [LARGE SCALE GENOMIC DNA]</scope>
    <source>
        <strain evidence="2">cv. Yunnan</strain>
        <tissue evidence="1">Leaves</tissue>
    </source>
</reference>
<evidence type="ECO:0000313" key="2">
    <source>
        <dbReference type="Proteomes" id="UP001056120"/>
    </source>
</evidence>
<proteinExistence type="predicted"/>
<name>A0ACB9HUN4_9ASTR</name>
<dbReference type="Proteomes" id="UP001056120">
    <property type="component" value="Linkage Group LG11"/>
</dbReference>
<keyword evidence="2" id="KW-1185">Reference proteome</keyword>
<protein>
    <submittedName>
        <fullName evidence="1">Uncharacterized protein</fullName>
    </submittedName>
</protein>
<gene>
    <name evidence="1" type="ORF">L1987_34128</name>
</gene>
<comment type="caution">
    <text evidence="1">The sequence shown here is derived from an EMBL/GenBank/DDBJ whole genome shotgun (WGS) entry which is preliminary data.</text>
</comment>
<reference evidence="2" key="1">
    <citation type="journal article" date="2022" name="Mol. Ecol. Resour.">
        <title>The genomes of chicory, endive, great burdock and yacon provide insights into Asteraceae palaeo-polyploidization history and plant inulin production.</title>
        <authorList>
            <person name="Fan W."/>
            <person name="Wang S."/>
            <person name="Wang H."/>
            <person name="Wang A."/>
            <person name="Jiang F."/>
            <person name="Liu H."/>
            <person name="Zhao H."/>
            <person name="Xu D."/>
            <person name="Zhang Y."/>
        </authorList>
    </citation>
    <scope>NUCLEOTIDE SEQUENCE [LARGE SCALE GENOMIC DNA]</scope>
    <source>
        <strain evidence="2">cv. Yunnan</strain>
    </source>
</reference>
<accession>A0ACB9HUN4</accession>
<evidence type="ECO:0000313" key="1">
    <source>
        <dbReference type="EMBL" id="KAI3798845.1"/>
    </source>
</evidence>
<sequence length="981" mass="109650">MGVTAVSIEFLLMILMFGVCTGLSTSRILKHNSTSKYLTRDELWLPDGPIFLKICGESACGGISNDYISVLAKKFGAVVESLNLKLNKTNIENPWFVFGVSYAGALGAWFRLKFPHLTCGSLASSGVVLAVYNFTEFDQQVGESAGPECKAVLQEVTQLVEEKLAANAKALKATFGASELKIDGDFLYFLADAAAIAFQYGNPDKLCTPMTEAKKAGDDLVDPAWKYGEEHKVPEQCGKKGYKYIKCNFCSKVISGGVKRMKEHLACTHKDVMPCPKVPTEVKDEITQYLKQFQNSKFAAQRNFEESVGSGAYYNSGGSVNPSVSDRGIRGPMDQFIPVMSEDGSGPSKKMTPAAAKEHRNQVCLDIGRFFYENGIPFNVATSPSFTSMLRSVGNFGRSLKPPTMHELRTWILKEEVNTTSVMVKDIKDTWKATGVSLLSDGWSDMRNRSLINFLVNNQYGTVFLRTVDASDCIKNAQKIFELLDEVVEEIGEDIVVQVVTDNASAYKAAGTLLMEKRKSLYWTPCAAHCIDLMLEKIGDLTQHKNALIKAKKVSHFIYNHQWVLSLARKTLKKDLLRPAATRFATAFLTIQSIYESKEALQQMFVSTEWNTCAWAKKADGKEIKKIIMDERSFWPSVDYSIKTTMPLVEVLRLVDGEHTPAMGFIYGAMDECKEKIAKNLDNDLSSYKEIWDIIDKKWELQMHRDLHAAAYYLNPQYRCSPNVSEHPEIKRGLYDVLDRLVKDTRVYLKIEDQLIAYKEKKGLFGYRGSLATYQTRSPVKWWGEYGDDTPELKAFAIKVLGLTCSASACEQDDDPLVVDNVLSDDEWIADPSDDDDDDIGGGEAIGEGSSRKRKAIHLNLIDEDDVVEVNSVDEDACEDGEDENDAFYLTRHVEYHLDLCKNVFGEGVYPVVDATNLYYGGTDIAGNSKNCSSPDAVNKVRQNMIEQIDLWLSECQADNRFLLKLQDLRIQDSISLSSIA</sequence>